<dbReference type="EMBL" id="CP034593">
    <property type="protein sequence ID" value="AZQ76593.1"/>
    <property type="molecule type" value="Genomic_DNA"/>
</dbReference>
<keyword evidence="1" id="KW-1133">Transmembrane helix</keyword>
<name>A0A3Q9G3L2_9ACTO</name>
<accession>A0A3Q9G3L2</accession>
<evidence type="ECO:0000259" key="2">
    <source>
        <dbReference type="Pfam" id="PF19701"/>
    </source>
</evidence>
<dbReference type="InterPro" id="IPR045679">
    <property type="entry name" value="DUF6199"/>
</dbReference>
<gene>
    <name evidence="3" type="ORF">EJ997_03745</name>
</gene>
<keyword evidence="1" id="KW-0812">Transmembrane</keyword>
<evidence type="ECO:0000313" key="3">
    <source>
        <dbReference type="EMBL" id="AZQ76593.1"/>
    </source>
</evidence>
<protein>
    <recommendedName>
        <fullName evidence="2">DUF6199 domain-containing protein</fullName>
    </recommendedName>
</protein>
<evidence type="ECO:0000313" key="4">
    <source>
        <dbReference type="Proteomes" id="UP000280344"/>
    </source>
</evidence>
<feature type="domain" description="DUF6199" evidence="2">
    <location>
        <begin position="4"/>
        <end position="61"/>
    </location>
</feature>
<feature type="transmembrane region" description="Helical" evidence="1">
    <location>
        <begin position="43"/>
        <end position="63"/>
    </location>
</feature>
<dbReference type="KEGG" id="flh:EJ997_03745"/>
<dbReference type="Proteomes" id="UP000280344">
    <property type="component" value="Chromosome"/>
</dbReference>
<reference evidence="3 4" key="1">
    <citation type="submission" date="2018-12" db="EMBL/GenBank/DDBJ databases">
        <title>Complete genome sequence of Flaviflexus sp. H23T48.</title>
        <authorList>
            <person name="Bae J.-W."/>
            <person name="Lee J.-Y."/>
        </authorList>
    </citation>
    <scope>NUCLEOTIDE SEQUENCE [LARGE SCALE GENOMIC DNA]</scope>
    <source>
        <strain evidence="3 4">H23T48</strain>
    </source>
</reference>
<dbReference type="Pfam" id="PF19701">
    <property type="entry name" value="DUF6199"/>
    <property type="match status" value="1"/>
</dbReference>
<proteinExistence type="predicted"/>
<dbReference type="RefSeq" id="WP_126703401.1">
    <property type="nucleotide sequence ID" value="NZ_CP034593.1"/>
</dbReference>
<dbReference type="AlphaFoldDB" id="A0A3Q9G3L2"/>
<keyword evidence="4" id="KW-1185">Reference proteome</keyword>
<keyword evidence="1" id="KW-0472">Membrane</keyword>
<sequence length="70" mass="8047">MEFLFLLLAAFGAWSLLAPGSQFEIMNTLRYRDPEYHEPSSFALIMTRISGLLIIGFSVWMNFHMPEPPP</sequence>
<organism evidence="3 4">
    <name type="scientific">Flaviflexus ciconiae</name>
    <dbReference type="NCBI Taxonomy" id="2496867"/>
    <lineage>
        <taxon>Bacteria</taxon>
        <taxon>Bacillati</taxon>
        <taxon>Actinomycetota</taxon>
        <taxon>Actinomycetes</taxon>
        <taxon>Actinomycetales</taxon>
        <taxon>Actinomycetaceae</taxon>
        <taxon>Flaviflexus</taxon>
    </lineage>
</organism>
<evidence type="ECO:0000256" key="1">
    <source>
        <dbReference type="SAM" id="Phobius"/>
    </source>
</evidence>